<dbReference type="RefSeq" id="WP_117404824.1">
    <property type="nucleotide sequence ID" value="NZ_QVNQ01000015.1"/>
</dbReference>
<sequence>MNDHQQARTRLAALKERLAVHDSELKLEDTELNLEDTLLVTAPVNDAGRRFCVLVMCGPRADDHGKLWFWLHGPPEPHPLTEAERVIDAAAEISDALRSAL</sequence>
<comment type="caution">
    <text evidence="1">The sequence shown here is derived from an EMBL/GenBank/DDBJ whole genome shotgun (WGS) entry which is preliminary data.</text>
</comment>
<name>A0A372G762_9ACTN</name>
<protein>
    <submittedName>
        <fullName evidence="1">Uncharacterized protein</fullName>
    </submittedName>
</protein>
<dbReference type="EMBL" id="QVNQ01000015">
    <property type="protein sequence ID" value="RFS81225.1"/>
    <property type="molecule type" value="Genomic_DNA"/>
</dbReference>
<dbReference type="Proteomes" id="UP000262882">
    <property type="component" value="Unassembled WGS sequence"/>
</dbReference>
<accession>A0A372G762</accession>
<dbReference type="OrthoDB" id="3483930at2"/>
<gene>
    <name evidence="1" type="ORF">D0T12_33170</name>
</gene>
<reference evidence="1 2" key="1">
    <citation type="submission" date="2018-08" db="EMBL/GenBank/DDBJ databases">
        <title>Actinomadura spongicola sp. nov., isolated from marine sponge Leucetta chagosensis.</title>
        <authorList>
            <person name="Li L."/>
            <person name="Lin H.W."/>
        </authorList>
    </citation>
    <scope>NUCLEOTIDE SEQUENCE [LARGE SCALE GENOMIC DNA]</scope>
    <source>
        <strain evidence="1 2">LHW52907</strain>
    </source>
</reference>
<dbReference type="AlphaFoldDB" id="A0A372G762"/>
<evidence type="ECO:0000313" key="1">
    <source>
        <dbReference type="EMBL" id="RFS81225.1"/>
    </source>
</evidence>
<keyword evidence="2" id="KW-1185">Reference proteome</keyword>
<proteinExistence type="predicted"/>
<evidence type="ECO:0000313" key="2">
    <source>
        <dbReference type="Proteomes" id="UP000262882"/>
    </source>
</evidence>
<organism evidence="1 2">
    <name type="scientific">Actinomadura spongiicola</name>
    <dbReference type="NCBI Taxonomy" id="2303421"/>
    <lineage>
        <taxon>Bacteria</taxon>
        <taxon>Bacillati</taxon>
        <taxon>Actinomycetota</taxon>
        <taxon>Actinomycetes</taxon>
        <taxon>Streptosporangiales</taxon>
        <taxon>Thermomonosporaceae</taxon>
        <taxon>Actinomadura</taxon>
    </lineage>
</organism>